<evidence type="ECO:0000256" key="1">
    <source>
        <dbReference type="SAM" id="SignalP"/>
    </source>
</evidence>
<comment type="caution">
    <text evidence="2">The sequence shown here is derived from an EMBL/GenBank/DDBJ whole genome shotgun (WGS) entry which is preliminary data.</text>
</comment>
<accession>A0ABW1R203</accession>
<feature type="chain" id="PRO_5046242815" description="Lipoprotein" evidence="1">
    <location>
        <begin position="39"/>
        <end position="278"/>
    </location>
</feature>
<organism evidence="2 3">
    <name type="scientific">Nocardioides yefusunii</name>
    <dbReference type="NCBI Taxonomy" id="2500546"/>
    <lineage>
        <taxon>Bacteria</taxon>
        <taxon>Bacillati</taxon>
        <taxon>Actinomycetota</taxon>
        <taxon>Actinomycetes</taxon>
        <taxon>Propionibacteriales</taxon>
        <taxon>Nocardioidaceae</taxon>
        <taxon>Nocardioides</taxon>
    </lineage>
</organism>
<gene>
    <name evidence="2" type="ORF">ACFPWU_14710</name>
</gene>
<keyword evidence="1" id="KW-0732">Signal</keyword>
<evidence type="ECO:0000313" key="3">
    <source>
        <dbReference type="Proteomes" id="UP001596098"/>
    </source>
</evidence>
<feature type="signal peptide" evidence="1">
    <location>
        <begin position="1"/>
        <end position="38"/>
    </location>
</feature>
<protein>
    <recommendedName>
        <fullName evidence="4">Lipoprotein</fullName>
    </recommendedName>
</protein>
<proteinExistence type="predicted"/>
<reference evidence="3" key="1">
    <citation type="journal article" date="2019" name="Int. J. Syst. Evol. Microbiol.">
        <title>The Global Catalogue of Microorganisms (GCM) 10K type strain sequencing project: providing services to taxonomists for standard genome sequencing and annotation.</title>
        <authorList>
            <consortium name="The Broad Institute Genomics Platform"/>
            <consortium name="The Broad Institute Genome Sequencing Center for Infectious Disease"/>
            <person name="Wu L."/>
            <person name="Ma J."/>
        </authorList>
    </citation>
    <scope>NUCLEOTIDE SEQUENCE [LARGE SCALE GENOMIC DNA]</scope>
    <source>
        <strain evidence="3">DFY28</strain>
    </source>
</reference>
<dbReference type="RefSeq" id="WP_128221990.1">
    <property type="nucleotide sequence ID" value="NZ_CP034929.1"/>
</dbReference>
<sequence length="278" mass="28451">MQIVRRSTAPVTTHTSSRRRSAGALCATVLLVPLAACGGTPTADVAIADAVAEIRAENTGRFVNTLEASGSPLLRSEGDYDLDAGASSWTTTYDTGDERSTTATVQIGNQLFTQPDTSAGPCWFSEELPAGYESIPGAVRMALQATARDWATEGITAVGATSMHAAVATLGDLASDVTLGPTDQSIPASIQFDEKSVTALRTTMADILSAVRQSGGATSALLEPFGAKGLDVTVLAGFSRVGEEVSISAPDPAVVVVVGTRGAKKSDAALADCNTKAD</sequence>
<evidence type="ECO:0000313" key="2">
    <source>
        <dbReference type="EMBL" id="MFC6154915.1"/>
    </source>
</evidence>
<keyword evidence="3" id="KW-1185">Reference proteome</keyword>
<name>A0ABW1R203_9ACTN</name>
<evidence type="ECO:0008006" key="4">
    <source>
        <dbReference type="Google" id="ProtNLM"/>
    </source>
</evidence>
<dbReference type="EMBL" id="JBHSQI010000009">
    <property type="protein sequence ID" value="MFC6154915.1"/>
    <property type="molecule type" value="Genomic_DNA"/>
</dbReference>
<dbReference type="Proteomes" id="UP001596098">
    <property type="component" value="Unassembled WGS sequence"/>
</dbReference>